<proteinExistence type="inferred from homology"/>
<dbReference type="PROSITE" id="PS50011">
    <property type="entry name" value="PROTEIN_KINASE_DOM"/>
    <property type="match status" value="1"/>
</dbReference>
<keyword evidence="3" id="KW-0418">Kinase</keyword>
<evidence type="ECO:0000313" key="8">
    <source>
        <dbReference type="Proteomes" id="UP000887540"/>
    </source>
</evidence>
<dbReference type="SUPFAM" id="SSF56112">
    <property type="entry name" value="Protein kinase-like (PK-like)"/>
    <property type="match status" value="1"/>
</dbReference>
<organism evidence="8 9">
    <name type="scientific">Acrobeloides nanus</name>
    <dbReference type="NCBI Taxonomy" id="290746"/>
    <lineage>
        <taxon>Eukaryota</taxon>
        <taxon>Metazoa</taxon>
        <taxon>Ecdysozoa</taxon>
        <taxon>Nematoda</taxon>
        <taxon>Chromadorea</taxon>
        <taxon>Rhabditida</taxon>
        <taxon>Tylenchina</taxon>
        <taxon>Cephalobomorpha</taxon>
        <taxon>Cephaloboidea</taxon>
        <taxon>Cephalobidae</taxon>
        <taxon>Acrobeloides</taxon>
    </lineage>
</organism>
<evidence type="ECO:0000259" key="7">
    <source>
        <dbReference type="PROSITE" id="PS50011"/>
    </source>
</evidence>
<accession>A0A914CA94</accession>
<evidence type="ECO:0000256" key="5">
    <source>
        <dbReference type="ARBA" id="ARBA00038035"/>
    </source>
</evidence>
<dbReference type="Pfam" id="PF00069">
    <property type="entry name" value="Pkinase"/>
    <property type="match status" value="1"/>
</dbReference>
<dbReference type="Gene3D" id="1.10.510.10">
    <property type="entry name" value="Transferase(Phosphotransferase) domain 1"/>
    <property type="match status" value="1"/>
</dbReference>
<name>A0A914CA94_9BILA</name>
<evidence type="ECO:0000256" key="2">
    <source>
        <dbReference type="ARBA" id="ARBA00022741"/>
    </source>
</evidence>
<dbReference type="GO" id="GO:0004708">
    <property type="term" value="F:MAP kinase kinase activity"/>
    <property type="evidence" value="ECO:0007669"/>
    <property type="project" value="UniProtKB-EC"/>
</dbReference>
<feature type="domain" description="Protein kinase" evidence="7">
    <location>
        <begin position="1"/>
        <end position="308"/>
    </location>
</feature>
<dbReference type="SMART" id="SM00220">
    <property type="entry name" value="S_TKc"/>
    <property type="match status" value="1"/>
</dbReference>
<evidence type="ECO:0000256" key="6">
    <source>
        <dbReference type="ARBA" id="ARBA00038999"/>
    </source>
</evidence>
<keyword evidence="4" id="KW-0067">ATP-binding</keyword>
<dbReference type="PANTHER" id="PTHR48013">
    <property type="entry name" value="DUAL SPECIFICITY MITOGEN-ACTIVATED PROTEIN KINASE KINASE 5-RELATED"/>
    <property type="match status" value="1"/>
</dbReference>
<evidence type="ECO:0000256" key="4">
    <source>
        <dbReference type="ARBA" id="ARBA00022840"/>
    </source>
</evidence>
<keyword evidence="8" id="KW-1185">Reference proteome</keyword>
<evidence type="ECO:0000313" key="9">
    <source>
        <dbReference type="WBParaSite" id="ACRNAN_Path_712.g2672.t1"/>
    </source>
</evidence>
<evidence type="ECO:0000256" key="1">
    <source>
        <dbReference type="ARBA" id="ARBA00022679"/>
    </source>
</evidence>
<dbReference type="Proteomes" id="UP000887540">
    <property type="component" value="Unplaced"/>
</dbReference>
<sequence>MGQQSSGPLFGAQPITHIANASSYVVWGRAITKDSPKPKPILSLSPKNFNEAGLTKINPGEFAQFSPQVGWLDGSHISRATVYVTAYIVNDNGMLECIASDHSVKDNTSVIITPNNQLRITKMGTRWTDIFDVNHDPSKRREPKISDANKRLKKMADEKPTTVEKSSTSNLTWKKEETTNNFITNNTKTLFEKFIQENSSSMVGTPVYFPPERFQDVKYGVRSDVWSLGITLAEIAYGKIPYDIALSDSDSNLYFKMMEILSVINKEDLIQKCYGKKYSKGAHDFLEACLESYENRPKYDGLQKKEFYIRYKESDCKPNIADLVKKMEDLLKDV</sequence>
<evidence type="ECO:0000256" key="3">
    <source>
        <dbReference type="ARBA" id="ARBA00022777"/>
    </source>
</evidence>
<dbReference type="GO" id="GO:0005524">
    <property type="term" value="F:ATP binding"/>
    <property type="evidence" value="ECO:0007669"/>
    <property type="project" value="UniProtKB-KW"/>
</dbReference>
<comment type="similarity">
    <text evidence="5">Belongs to the protein kinase superfamily. STE Ser/Thr protein kinase family. MAP kinase kinase subfamily.</text>
</comment>
<dbReference type="EC" id="2.7.12.2" evidence="6"/>
<dbReference type="WBParaSite" id="ACRNAN_Path_712.g2672.t1">
    <property type="protein sequence ID" value="ACRNAN_Path_712.g2672.t1"/>
    <property type="gene ID" value="ACRNAN_Path_712.g2672"/>
</dbReference>
<reference evidence="9" key="1">
    <citation type="submission" date="2022-11" db="UniProtKB">
        <authorList>
            <consortium name="WormBaseParasite"/>
        </authorList>
    </citation>
    <scope>IDENTIFICATION</scope>
</reference>
<dbReference type="PANTHER" id="PTHR48013:SF15">
    <property type="entry name" value="DUAL SPECIFICITY MITOGEN-ACTIVATED PROTEIN KINASE KINASE 4"/>
    <property type="match status" value="1"/>
</dbReference>
<dbReference type="AlphaFoldDB" id="A0A914CA94"/>
<dbReference type="InterPro" id="IPR000719">
    <property type="entry name" value="Prot_kinase_dom"/>
</dbReference>
<keyword evidence="2" id="KW-0547">Nucleotide-binding</keyword>
<keyword evidence="1" id="KW-0808">Transferase</keyword>
<protein>
    <recommendedName>
        <fullName evidence="6">mitogen-activated protein kinase kinase</fullName>
        <ecNumber evidence="6">2.7.12.2</ecNumber>
    </recommendedName>
</protein>
<dbReference type="InterPro" id="IPR011009">
    <property type="entry name" value="Kinase-like_dom_sf"/>
</dbReference>